<dbReference type="RefSeq" id="XP_026734286.1">
    <property type="nucleotide sequence ID" value="XM_026878485.1"/>
</dbReference>
<evidence type="ECO:0000313" key="7">
    <source>
        <dbReference type="RefSeq" id="XP_026734286.1"/>
    </source>
</evidence>
<dbReference type="PANTHER" id="PTHR11040:SF203">
    <property type="entry name" value="FI18611P1-RELATED"/>
    <property type="match status" value="1"/>
</dbReference>
<dbReference type="Proteomes" id="UP000322000">
    <property type="component" value="Chromosome 11"/>
</dbReference>
<accession>A0A7E5W1X7</accession>
<reference evidence="7" key="1">
    <citation type="submission" date="2025-08" db="UniProtKB">
        <authorList>
            <consortium name="RefSeq"/>
        </authorList>
    </citation>
    <scope>IDENTIFICATION</scope>
</reference>
<keyword evidence="3 5" id="KW-1133">Transmembrane helix</keyword>
<keyword evidence="6" id="KW-1185">Reference proteome</keyword>
<evidence type="ECO:0000313" key="6">
    <source>
        <dbReference type="Proteomes" id="UP000322000"/>
    </source>
</evidence>
<keyword evidence="4 5" id="KW-0472">Membrane</keyword>
<feature type="transmembrane region" description="Helical" evidence="5">
    <location>
        <begin position="90"/>
        <end position="110"/>
    </location>
</feature>
<dbReference type="GO" id="GO:0005886">
    <property type="term" value="C:plasma membrane"/>
    <property type="evidence" value="ECO:0007669"/>
    <property type="project" value="TreeGrafter"/>
</dbReference>
<gene>
    <name evidence="7" type="primary">LOC113498480</name>
</gene>
<feature type="transmembrane region" description="Helical" evidence="5">
    <location>
        <begin position="60"/>
        <end position="84"/>
    </location>
</feature>
<evidence type="ECO:0000256" key="5">
    <source>
        <dbReference type="SAM" id="Phobius"/>
    </source>
</evidence>
<comment type="subcellular location">
    <subcellularLocation>
        <location evidence="1">Membrane</location>
        <topology evidence="1">Multi-pass membrane protein</topology>
    </subcellularLocation>
</comment>
<evidence type="ECO:0000256" key="2">
    <source>
        <dbReference type="ARBA" id="ARBA00022692"/>
    </source>
</evidence>
<dbReference type="GeneID" id="113498480"/>
<evidence type="ECO:0000256" key="4">
    <source>
        <dbReference type="ARBA" id="ARBA00023136"/>
    </source>
</evidence>
<dbReference type="OrthoDB" id="448280at2759"/>
<evidence type="ECO:0000256" key="3">
    <source>
        <dbReference type="ARBA" id="ARBA00022989"/>
    </source>
</evidence>
<sequence>MFGAVSAHKYIIAFCIGVELLASGTKRWLSLVYIFTFSFMSALGIGVGILLVGGAGAADAGLYSVILQGLACGTLVYVVFFEVWKRSSGLLQFVCSLLGFAIMVTLEFIVEIAI</sequence>
<name>A0A7E5W1X7_TRINI</name>
<feature type="transmembrane region" description="Helical" evidence="5">
    <location>
        <begin position="31"/>
        <end position="53"/>
    </location>
</feature>
<dbReference type="GO" id="GO:0005385">
    <property type="term" value="F:zinc ion transmembrane transporter activity"/>
    <property type="evidence" value="ECO:0007669"/>
    <property type="project" value="TreeGrafter"/>
</dbReference>
<proteinExistence type="predicted"/>
<dbReference type="AlphaFoldDB" id="A0A7E5W1X7"/>
<dbReference type="InterPro" id="IPR003689">
    <property type="entry name" value="ZIP"/>
</dbReference>
<dbReference type="Pfam" id="PF02535">
    <property type="entry name" value="Zip"/>
    <property type="match status" value="1"/>
</dbReference>
<dbReference type="InParanoid" id="A0A7E5W1X7"/>
<evidence type="ECO:0000256" key="1">
    <source>
        <dbReference type="ARBA" id="ARBA00004141"/>
    </source>
</evidence>
<dbReference type="PANTHER" id="PTHR11040">
    <property type="entry name" value="ZINC/IRON TRANSPORTER"/>
    <property type="match status" value="1"/>
</dbReference>
<dbReference type="KEGG" id="tnl:113498480"/>
<protein>
    <submittedName>
        <fullName evidence="7">Zinc transporter ZIP1-like</fullName>
    </submittedName>
</protein>
<organism evidence="6 7">
    <name type="scientific">Trichoplusia ni</name>
    <name type="common">Cabbage looper</name>
    <dbReference type="NCBI Taxonomy" id="7111"/>
    <lineage>
        <taxon>Eukaryota</taxon>
        <taxon>Metazoa</taxon>
        <taxon>Ecdysozoa</taxon>
        <taxon>Arthropoda</taxon>
        <taxon>Hexapoda</taxon>
        <taxon>Insecta</taxon>
        <taxon>Pterygota</taxon>
        <taxon>Neoptera</taxon>
        <taxon>Endopterygota</taxon>
        <taxon>Lepidoptera</taxon>
        <taxon>Glossata</taxon>
        <taxon>Ditrysia</taxon>
        <taxon>Noctuoidea</taxon>
        <taxon>Noctuidae</taxon>
        <taxon>Plusiinae</taxon>
        <taxon>Trichoplusia</taxon>
    </lineage>
</organism>
<keyword evidence="2 5" id="KW-0812">Transmembrane</keyword>